<evidence type="ECO:0000256" key="11">
    <source>
        <dbReference type="ARBA" id="ARBA00023180"/>
    </source>
</evidence>
<comment type="cofactor">
    <cofactor evidence="13">
        <name>Mn(2+)</name>
        <dbReference type="ChEBI" id="CHEBI:29035"/>
    </cofactor>
</comment>
<keyword evidence="4" id="KW-0328">Glycosyltransferase</keyword>
<dbReference type="EC" id="2.4.-.-" evidence="14"/>
<dbReference type="Gene3D" id="3.90.550.10">
    <property type="entry name" value="Spore Coat Polysaccharide Biosynthesis Protein SpsA, Chain A"/>
    <property type="match status" value="2"/>
</dbReference>
<comment type="similarity">
    <text evidence="3 14">Belongs to the glycosyltransferase 43 family.</text>
</comment>
<protein>
    <recommendedName>
        <fullName evidence="14">Glycosyltransferases</fullName>
        <ecNumber evidence="14">2.4.-.-</ecNumber>
    </recommendedName>
</protein>
<keyword evidence="13" id="KW-0479">Metal-binding</keyword>
<dbReference type="PANTHER" id="PTHR10896:SF20">
    <property type="entry name" value="BETA-1,4-XYLOSYLTRANSFERASE IRX9L-RELATED"/>
    <property type="match status" value="1"/>
</dbReference>
<dbReference type="AlphaFoldDB" id="A0A8T0LAD9"/>
<evidence type="ECO:0000256" key="8">
    <source>
        <dbReference type="ARBA" id="ARBA00022989"/>
    </source>
</evidence>
<organism evidence="15 16">
    <name type="scientific">Phaseolus angularis</name>
    <name type="common">Azuki bean</name>
    <name type="synonym">Vigna angularis</name>
    <dbReference type="NCBI Taxonomy" id="3914"/>
    <lineage>
        <taxon>Eukaryota</taxon>
        <taxon>Viridiplantae</taxon>
        <taxon>Streptophyta</taxon>
        <taxon>Embryophyta</taxon>
        <taxon>Tracheophyta</taxon>
        <taxon>Spermatophyta</taxon>
        <taxon>Magnoliopsida</taxon>
        <taxon>eudicotyledons</taxon>
        <taxon>Gunneridae</taxon>
        <taxon>Pentapetalae</taxon>
        <taxon>rosids</taxon>
        <taxon>fabids</taxon>
        <taxon>Fabales</taxon>
        <taxon>Fabaceae</taxon>
        <taxon>Papilionoideae</taxon>
        <taxon>50 kb inversion clade</taxon>
        <taxon>NPAAA clade</taxon>
        <taxon>indigoferoid/millettioid clade</taxon>
        <taxon>Phaseoleae</taxon>
        <taxon>Vigna</taxon>
    </lineage>
</organism>
<reference evidence="15 16" key="1">
    <citation type="submission" date="2020-05" db="EMBL/GenBank/DDBJ databases">
        <title>Vigna angularis (adzuki bean) Var. LongXiaoDou No. 4 denovo assembly.</title>
        <authorList>
            <person name="Xiang H."/>
        </authorList>
    </citation>
    <scope>NUCLEOTIDE SEQUENCE [LARGE SCALE GENOMIC DNA]</scope>
    <source>
        <tissue evidence="15">Leaf</tissue>
    </source>
</reference>
<evidence type="ECO:0000256" key="10">
    <source>
        <dbReference type="ARBA" id="ARBA00023136"/>
    </source>
</evidence>
<dbReference type="PANTHER" id="PTHR10896">
    <property type="entry name" value="GALACTOSYLGALACTOSYLXYLOSYLPROTEIN 3-BETA-GLUCURONOSYLTRANSFERASE BETA-1,3-GLUCURONYLTRANSFERASE"/>
    <property type="match status" value="1"/>
</dbReference>
<accession>A0A8T0LAD9</accession>
<evidence type="ECO:0000256" key="2">
    <source>
        <dbReference type="ARBA" id="ARBA00004323"/>
    </source>
</evidence>
<keyword evidence="8" id="KW-1133">Transmembrane helix</keyword>
<keyword evidence="12 14" id="KW-0961">Cell wall biogenesis/degradation</keyword>
<keyword evidence="9 14" id="KW-0333">Golgi apparatus</keyword>
<keyword evidence="5 14" id="KW-0808">Transferase</keyword>
<evidence type="ECO:0000313" key="16">
    <source>
        <dbReference type="Proteomes" id="UP000743370"/>
    </source>
</evidence>
<dbReference type="InterPro" id="IPR005027">
    <property type="entry name" value="Glyco_trans_43"/>
</dbReference>
<dbReference type="GO" id="GO:0016760">
    <property type="term" value="F:cellulose synthase (UDP-forming) activity"/>
    <property type="evidence" value="ECO:0007669"/>
    <property type="project" value="InterPro"/>
</dbReference>
<evidence type="ECO:0000256" key="7">
    <source>
        <dbReference type="ARBA" id="ARBA00022968"/>
    </source>
</evidence>
<sequence length="190" mass="22107">MAHIETHRLDGIVYFADDDNIYSLDLFQRMREIRRFGTWTVARLSGDKSRIDPKKWHRPTLEPIRQLDSVSTLIEQLVEDESQMEGLMDNCSRVMVWHIDLESSYSSYLQKWIVKNNLDAIFQLPLLLNALEGKTLASNDNIWKYVEAAKEVGSSEYEYDTPWGKQVGWMYGSTSEDALTGLKIHTRMEI</sequence>
<dbReference type="SUPFAM" id="SSF53448">
    <property type="entry name" value="Nucleotide-diphospho-sugar transferases"/>
    <property type="match status" value="1"/>
</dbReference>
<evidence type="ECO:0000256" key="9">
    <source>
        <dbReference type="ARBA" id="ARBA00023034"/>
    </source>
</evidence>
<dbReference type="Pfam" id="PF03552">
    <property type="entry name" value="Cellulose_synt"/>
    <property type="match status" value="1"/>
</dbReference>
<feature type="binding site" evidence="13">
    <location>
        <position position="19"/>
    </location>
    <ligand>
        <name>Mn(2+)</name>
        <dbReference type="ChEBI" id="CHEBI:29035"/>
    </ligand>
</feature>
<evidence type="ECO:0000313" key="15">
    <source>
        <dbReference type="EMBL" id="KAG2409760.1"/>
    </source>
</evidence>
<evidence type="ECO:0000256" key="3">
    <source>
        <dbReference type="ARBA" id="ARBA00007706"/>
    </source>
</evidence>
<evidence type="ECO:0000256" key="13">
    <source>
        <dbReference type="PIRSR" id="PIRSR605027-3"/>
    </source>
</evidence>
<comment type="subcellular location">
    <subcellularLocation>
        <location evidence="1">Endomembrane system</location>
        <topology evidence="1">Multi-pass membrane protein</topology>
    </subcellularLocation>
    <subcellularLocation>
        <location evidence="2 14">Golgi apparatus membrane</location>
        <topology evidence="2 14">Single-pass type II membrane protein</topology>
    </subcellularLocation>
</comment>
<evidence type="ECO:0000256" key="1">
    <source>
        <dbReference type="ARBA" id="ARBA00004127"/>
    </source>
</evidence>
<evidence type="ECO:0000256" key="12">
    <source>
        <dbReference type="ARBA" id="ARBA00023316"/>
    </source>
</evidence>
<dbReference type="EMBL" id="JABFOF010000001">
    <property type="protein sequence ID" value="KAG2409760.1"/>
    <property type="molecule type" value="Genomic_DNA"/>
</dbReference>
<dbReference type="InterPro" id="IPR005150">
    <property type="entry name" value="Cellulose_synth"/>
</dbReference>
<dbReference type="GO" id="GO:0030244">
    <property type="term" value="P:cellulose biosynthetic process"/>
    <property type="evidence" value="ECO:0007669"/>
    <property type="project" value="InterPro"/>
</dbReference>
<keyword evidence="13" id="KW-0464">Manganese</keyword>
<gene>
    <name evidence="15" type="ORF">HKW66_Vig0004250</name>
</gene>
<dbReference type="GO" id="GO:0009834">
    <property type="term" value="P:plant-type secondary cell wall biogenesis"/>
    <property type="evidence" value="ECO:0007669"/>
    <property type="project" value="TreeGrafter"/>
</dbReference>
<dbReference type="GO" id="GO:0042285">
    <property type="term" value="F:xylosyltransferase activity"/>
    <property type="evidence" value="ECO:0007669"/>
    <property type="project" value="TreeGrafter"/>
</dbReference>
<dbReference type="GO" id="GO:0015018">
    <property type="term" value="F:galactosylgalactosylxylosylprotein 3-beta-glucuronosyltransferase activity"/>
    <property type="evidence" value="ECO:0007669"/>
    <property type="project" value="InterPro"/>
</dbReference>
<evidence type="ECO:0000256" key="14">
    <source>
        <dbReference type="RuleBase" id="RU363127"/>
    </source>
</evidence>
<dbReference type="Pfam" id="PF03360">
    <property type="entry name" value="Glyco_transf_43"/>
    <property type="match status" value="2"/>
</dbReference>
<dbReference type="GO" id="GO:0071555">
    <property type="term" value="P:cell wall organization"/>
    <property type="evidence" value="ECO:0007669"/>
    <property type="project" value="UniProtKB-KW"/>
</dbReference>
<dbReference type="GO" id="GO:0000139">
    <property type="term" value="C:Golgi membrane"/>
    <property type="evidence" value="ECO:0007669"/>
    <property type="project" value="UniProtKB-SubCell"/>
</dbReference>
<keyword evidence="7 14" id="KW-0735">Signal-anchor</keyword>
<keyword evidence="10" id="KW-0472">Membrane</keyword>
<dbReference type="GO" id="GO:0010417">
    <property type="term" value="P:glucuronoxylan biosynthetic process"/>
    <property type="evidence" value="ECO:0007669"/>
    <property type="project" value="TreeGrafter"/>
</dbReference>
<comment type="caution">
    <text evidence="15">The sequence shown here is derived from an EMBL/GenBank/DDBJ whole genome shotgun (WGS) entry which is preliminary data.</text>
</comment>
<dbReference type="GO" id="GO:0046872">
    <property type="term" value="F:metal ion binding"/>
    <property type="evidence" value="ECO:0007669"/>
    <property type="project" value="UniProtKB-KW"/>
</dbReference>
<keyword evidence="6" id="KW-0812">Transmembrane</keyword>
<comment type="function">
    <text evidence="14">Involved in the synthesis of glucuronoxylan hemicellulose in secondary cell walls.</text>
</comment>
<keyword evidence="11" id="KW-0325">Glycoprotein</keyword>
<proteinExistence type="inferred from homology"/>
<evidence type="ECO:0000256" key="4">
    <source>
        <dbReference type="ARBA" id="ARBA00022676"/>
    </source>
</evidence>
<evidence type="ECO:0000256" key="5">
    <source>
        <dbReference type="ARBA" id="ARBA00022679"/>
    </source>
</evidence>
<evidence type="ECO:0000256" key="6">
    <source>
        <dbReference type="ARBA" id="ARBA00022692"/>
    </source>
</evidence>
<name>A0A8T0LAD9_PHAAN</name>
<dbReference type="Proteomes" id="UP000743370">
    <property type="component" value="Unassembled WGS sequence"/>
</dbReference>
<dbReference type="InterPro" id="IPR029044">
    <property type="entry name" value="Nucleotide-diphossugar_trans"/>
</dbReference>